<dbReference type="Gene3D" id="3.30.450.40">
    <property type="match status" value="1"/>
</dbReference>
<evidence type="ECO:0000313" key="3">
    <source>
        <dbReference type="EMBL" id="WSD12105.1"/>
    </source>
</evidence>
<dbReference type="Gene3D" id="1.10.10.2840">
    <property type="entry name" value="PucR C-terminal helix-turn-helix domain"/>
    <property type="match status" value="1"/>
</dbReference>
<proteinExistence type="inferred from homology"/>
<organism evidence="3 4">
    <name type="scientific">Streptomyces phaeochromogenes</name>
    <dbReference type="NCBI Taxonomy" id="1923"/>
    <lineage>
        <taxon>Bacteria</taxon>
        <taxon>Bacillati</taxon>
        <taxon>Actinomycetota</taxon>
        <taxon>Actinomycetes</taxon>
        <taxon>Kitasatosporales</taxon>
        <taxon>Streptomycetaceae</taxon>
        <taxon>Streptomyces</taxon>
        <taxon>Streptomyces phaeochromogenes group</taxon>
    </lineage>
</organism>
<dbReference type="SUPFAM" id="SSF55781">
    <property type="entry name" value="GAF domain-like"/>
    <property type="match status" value="1"/>
</dbReference>
<keyword evidence="4" id="KW-1185">Reference proteome</keyword>
<comment type="similarity">
    <text evidence="1">Belongs to the CdaR family.</text>
</comment>
<dbReference type="EMBL" id="CP109135">
    <property type="protein sequence ID" value="WSD12105.1"/>
    <property type="molecule type" value="Genomic_DNA"/>
</dbReference>
<sequence>MGAENSHGTAVALRFLELLSAGAPAWRFEEFVLEARAKGADRETVEYLGRAKRLALEVGDRVSRGRQREAELTGLVDVVRELSRSPHPGASLDQIVRRARLLMNSDVVYVALLDESGEQAVISAVDGAVTPELIGLEVPLGKGPGGSVAKHQGPFSAADYLTEYDLDHDPVVYAAARAEGVHAILSVPVWAENEQLGVLGVGHRRVHEFLPDEVTLLRSLADIAAVAVKSGRLLAKMRAGEPRGDQRPPGRFVGSAEPRAARIQRRLLQLALDGAEMNELLDHCARELGGSLAVYDRSGEVVASSGPGLPPHPGDLERSVANGNAGGRPVALADGTWLMTLTARSDPGWLLHRPDEPMNPGQLELLPTVANVVSMLMALWQDDSAGQPWRDDLLEDLIGIDDPAEAAVARARRLSVRLDRTHVVVVARPDGPVDEKAKAWAASWAQRHQGLKMARDNCLVLLLPGDDPAAMADEVSAGLSAVLERTVTVGAAGPTEGPESVQRFHQEAMRCVEALIAMGGVGRTACARDLGFLGLLFAEDYDVTEFVNKIIGPVIEYDTQRFTVLVETLEAYFQAACSPTRAAELLYVHPNTVSRRLERITQLLGRDWQEPDHALELQLALRLHRTRYASQAQAQAQVQAPDVGHLPSRGR</sequence>
<dbReference type="RefSeq" id="WP_326757620.1">
    <property type="nucleotide sequence ID" value="NZ_CP109135.1"/>
</dbReference>
<dbReference type="InterPro" id="IPR041522">
    <property type="entry name" value="CdaR_GGDEF"/>
</dbReference>
<dbReference type="Pfam" id="PF17853">
    <property type="entry name" value="GGDEF_2"/>
    <property type="match status" value="1"/>
</dbReference>
<dbReference type="InterPro" id="IPR003018">
    <property type="entry name" value="GAF"/>
</dbReference>
<dbReference type="InterPro" id="IPR042070">
    <property type="entry name" value="PucR_C-HTH_sf"/>
</dbReference>
<accession>A0ABZ1H0Z9</accession>
<protein>
    <submittedName>
        <fullName evidence="3">Helix-turn-helix domain-containing protein</fullName>
    </submittedName>
</protein>
<feature type="domain" description="GAF" evidence="2">
    <location>
        <begin position="87"/>
        <end position="238"/>
    </location>
</feature>
<dbReference type="Proteomes" id="UP001340816">
    <property type="component" value="Chromosome"/>
</dbReference>
<dbReference type="PANTHER" id="PTHR33744:SF1">
    <property type="entry name" value="DNA-BINDING TRANSCRIPTIONAL ACTIVATOR ADER"/>
    <property type="match status" value="1"/>
</dbReference>
<reference evidence="3 4" key="1">
    <citation type="submission" date="2022-10" db="EMBL/GenBank/DDBJ databases">
        <title>The complete genomes of actinobacterial strains from the NBC collection.</title>
        <authorList>
            <person name="Joergensen T.S."/>
            <person name="Alvarez Arevalo M."/>
            <person name="Sterndorff E.B."/>
            <person name="Faurdal D."/>
            <person name="Vuksanovic O."/>
            <person name="Mourched A.-S."/>
            <person name="Charusanti P."/>
            <person name="Shaw S."/>
            <person name="Blin K."/>
            <person name="Weber T."/>
        </authorList>
    </citation>
    <scope>NUCLEOTIDE SEQUENCE [LARGE SCALE GENOMIC DNA]</scope>
    <source>
        <strain evidence="3 4">NBC 01752</strain>
    </source>
</reference>
<dbReference type="InterPro" id="IPR051448">
    <property type="entry name" value="CdaR-like_regulators"/>
</dbReference>
<evidence type="ECO:0000313" key="4">
    <source>
        <dbReference type="Proteomes" id="UP001340816"/>
    </source>
</evidence>
<evidence type="ECO:0000256" key="1">
    <source>
        <dbReference type="ARBA" id="ARBA00006754"/>
    </source>
</evidence>
<evidence type="ECO:0000259" key="2">
    <source>
        <dbReference type="SMART" id="SM00065"/>
    </source>
</evidence>
<dbReference type="InterPro" id="IPR025736">
    <property type="entry name" value="PucR_C-HTH_dom"/>
</dbReference>
<dbReference type="Pfam" id="PF13185">
    <property type="entry name" value="GAF_2"/>
    <property type="match status" value="1"/>
</dbReference>
<gene>
    <name evidence="3" type="ORF">OHB35_02185</name>
</gene>
<dbReference type="Pfam" id="PF13556">
    <property type="entry name" value="HTH_30"/>
    <property type="match status" value="1"/>
</dbReference>
<dbReference type="PANTHER" id="PTHR33744">
    <property type="entry name" value="CARBOHYDRATE DIACID REGULATOR"/>
    <property type="match status" value="1"/>
</dbReference>
<dbReference type="SMART" id="SM00065">
    <property type="entry name" value="GAF"/>
    <property type="match status" value="1"/>
</dbReference>
<dbReference type="InterPro" id="IPR029016">
    <property type="entry name" value="GAF-like_dom_sf"/>
</dbReference>
<name>A0ABZ1H0Z9_STRPH</name>